<dbReference type="EMBL" id="CAJRAF010000002">
    <property type="protein sequence ID" value="CAG5003406.1"/>
    <property type="molecule type" value="Genomic_DNA"/>
</dbReference>
<evidence type="ECO:0000313" key="2">
    <source>
        <dbReference type="Proteomes" id="UP000680038"/>
    </source>
</evidence>
<evidence type="ECO:0000313" key="1">
    <source>
        <dbReference type="EMBL" id="CAG5003406.1"/>
    </source>
</evidence>
<name>A0A916NCB3_9BACT</name>
<comment type="caution">
    <text evidence="1">The sequence shown here is derived from an EMBL/GenBank/DDBJ whole genome shotgun (WGS) entry which is preliminary data.</text>
</comment>
<dbReference type="AlphaFoldDB" id="A0A916NCB3"/>
<organism evidence="1 2">
    <name type="scientific">Dyadobacter helix</name>
    <dbReference type="NCBI Taxonomy" id="2822344"/>
    <lineage>
        <taxon>Bacteria</taxon>
        <taxon>Pseudomonadati</taxon>
        <taxon>Bacteroidota</taxon>
        <taxon>Cytophagia</taxon>
        <taxon>Cytophagales</taxon>
        <taxon>Spirosomataceae</taxon>
        <taxon>Dyadobacter</taxon>
    </lineage>
</organism>
<keyword evidence="2" id="KW-1185">Reference proteome</keyword>
<dbReference type="Proteomes" id="UP000680038">
    <property type="component" value="Unassembled WGS sequence"/>
</dbReference>
<proteinExistence type="predicted"/>
<dbReference type="RefSeq" id="WP_215239684.1">
    <property type="nucleotide sequence ID" value="NZ_CAJRAF010000002.1"/>
</dbReference>
<sequence>MKIAVVLFGLLAWVSCHDENEVLDNAVLEADGQYVNMLASDGCSWHFSVKSGDSTISLAPSDASFKVIEEALGKSDSYYSFTDVHLKYSLTGNKKDVKCGWGHTSQFDEIKVLQIHKR</sequence>
<accession>A0A916NCB3</accession>
<dbReference type="PROSITE" id="PS51257">
    <property type="entry name" value="PROKAR_LIPOPROTEIN"/>
    <property type="match status" value="1"/>
</dbReference>
<gene>
    <name evidence="1" type="ORF">DYBT9275_03145</name>
</gene>
<protein>
    <submittedName>
        <fullName evidence="1">Uncharacterized protein</fullName>
    </submittedName>
</protein>
<reference evidence="1" key="1">
    <citation type="submission" date="2021-04" db="EMBL/GenBank/DDBJ databases">
        <authorList>
            <person name="Rodrigo-Torres L."/>
            <person name="Arahal R. D."/>
            <person name="Lucena T."/>
        </authorList>
    </citation>
    <scope>NUCLEOTIDE SEQUENCE</scope>
    <source>
        <strain evidence="1">CECT 9275</strain>
    </source>
</reference>